<organism evidence="1 2">
    <name type="scientific">Rhizopus delemar (strain RA 99-880 / ATCC MYA-4621 / FGSC 9543 / NRRL 43880)</name>
    <name type="common">Mucormycosis agent</name>
    <name type="synonym">Rhizopus arrhizus var. delemar</name>
    <dbReference type="NCBI Taxonomy" id="246409"/>
    <lineage>
        <taxon>Eukaryota</taxon>
        <taxon>Fungi</taxon>
        <taxon>Fungi incertae sedis</taxon>
        <taxon>Mucoromycota</taxon>
        <taxon>Mucoromycotina</taxon>
        <taxon>Mucoromycetes</taxon>
        <taxon>Mucorales</taxon>
        <taxon>Mucorineae</taxon>
        <taxon>Rhizopodaceae</taxon>
        <taxon>Rhizopus</taxon>
    </lineage>
</organism>
<accession>I1C5T3</accession>
<evidence type="ECO:0000313" key="2">
    <source>
        <dbReference type="Proteomes" id="UP000009138"/>
    </source>
</evidence>
<keyword evidence="2" id="KW-1185">Reference proteome</keyword>
<dbReference type="GeneID" id="93615489"/>
<dbReference type="Proteomes" id="UP000009138">
    <property type="component" value="Unassembled WGS sequence"/>
</dbReference>
<reference evidence="1 2" key="1">
    <citation type="journal article" date="2009" name="PLoS Genet.">
        <title>Genomic analysis of the basal lineage fungus Rhizopus oryzae reveals a whole-genome duplication.</title>
        <authorList>
            <person name="Ma L.-J."/>
            <person name="Ibrahim A.S."/>
            <person name="Skory C."/>
            <person name="Grabherr M.G."/>
            <person name="Burger G."/>
            <person name="Butler M."/>
            <person name="Elias M."/>
            <person name="Idnurm A."/>
            <person name="Lang B.F."/>
            <person name="Sone T."/>
            <person name="Abe A."/>
            <person name="Calvo S.E."/>
            <person name="Corrochano L.M."/>
            <person name="Engels R."/>
            <person name="Fu J."/>
            <person name="Hansberg W."/>
            <person name="Kim J.-M."/>
            <person name="Kodira C.D."/>
            <person name="Koehrsen M.J."/>
            <person name="Liu B."/>
            <person name="Miranda-Saavedra D."/>
            <person name="O'Leary S."/>
            <person name="Ortiz-Castellanos L."/>
            <person name="Poulter R."/>
            <person name="Rodriguez-Romero J."/>
            <person name="Ruiz-Herrera J."/>
            <person name="Shen Y.-Q."/>
            <person name="Zeng Q."/>
            <person name="Galagan J."/>
            <person name="Birren B.W."/>
            <person name="Cuomo C.A."/>
            <person name="Wickes B.L."/>
        </authorList>
    </citation>
    <scope>NUCLEOTIDE SEQUENCE [LARGE SCALE GENOMIC DNA]</scope>
    <source>
        <strain evidence="2">RA 99-880 / ATCC MYA-4621 / FGSC 9543 / NRRL 43880</strain>
    </source>
</reference>
<gene>
    <name evidence="1" type="ORF">RO3G_08518</name>
</gene>
<protein>
    <submittedName>
        <fullName evidence="1">Uncharacterized protein</fullName>
    </submittedName>
</protein>
<evidence type="ECO:0000313" key="1">
    <source>
        <dbReference type="EMBL" id="EIE83813.1"/>
    </source>
</evidence>
<proteinExistence type="predicted"/>
<dbReference type="RefSeq" id="XP_067519209.1">
    <property type="nucleotide sequence ID" value="XM_067663108.1"/>
</dbReference>
<dbReference type="VEuPathDB" id="FungiDB:RO3G_08518"/>
<dbReference type="InParanoid" id="I1C5T3"/>
<dbReference type="EMBL" id="CH476737">
    <property type="protein sequence ID" value="EIE83813.1"/>
    <property type="molecule type" value="Genomic_DNA"/>
</dbReference>
<dbReference type="AlphaFoldDB" id="I1C5T3"/>
<name>I1C5T3_RHIO9</name>
<sequence length="49" mass="5468">MASTDSSVIQNLLKMQHLCLAFDELIAQELKGKSKFQNSILNINQFGLS</sequence>